<organism evidence="1 2">
    <name type="scientific">Candidatus Fusobacterium pullicola</name>
    <dbReference type="NCBI Taxonomy" id="2838601"/>
    <lineage>
        <taxon>Bacteria</taxon>
        <taxon>Fusobacteriati</taxon>
        <taxon>Fusobacteriota</taxon>
        <taxon>Fusobacteriia</taxon>
        <taxon>Fusobacteriales</taxon>
        <taxon>Fusobacteriaceae</taxon>
        <taxon>Fusobacterium</taxon>
    </lineage>
</organism>
<dbReference type="EMBL" id="JAHLFN010000081">
    <property type="protein sequence ID" value="MBU3843160.1"/>
    <property type="molecule type" value="Genomic_DNA"/>
</dbReference>
<evidence type="ECO:0000313" key="1">
    <source>
        <dbReference type="EMBL" id="MBU3843160.1"/>
    </source>
</evidence>
<protein>
    <submittedName>
        <fullName evidence="1">Uncharacterized protein</fullName>
    </submittedName>
</protein>
<dbReference type="AlphaFoldDB" id="A0A9E2NXV9"/>
<gene>
    <name evidence="1" type="ORF">IAA47_09320</name>
</gene>
<reference evidence="1" key="1">
    <citation type="journal article" date="2021" name="PeerJ">
        <title>Extensive microbial diversity within the chicken gut microbiome revealed by metagenomics and culture.</title>
        <authorList>
            <person name="Gilroy R."/>
            <person name="Ravi A."/>
            <person name="Getino M."/>
            <person name="Pursley I."/>
            <person name="Horton D.L."/>
            <person name="Alikhan N.F."/>
            <person name="Baker D."/>
            <person name="Gharbi K."/>
            <person name="Hall N."/>
            <person name="Watson M."/>
            <person name="Adriaenssens E.M."/>
            <person name="Foster-Nyarko E."/>
            <person name="Jarju S."/>
            <person name="Secka A."/>
            <person name="Antonio M."/>
            <person name="Oren A."/>
            <person name="Chaudhuri R.R."/>
            <person name="La Ragione R."/>
            <person name="Hildebrand F."/>
            <person name="Pallen M.J."/>
        </authorList>
    </citation>
    <scope>NUCLEOTIDE SEQUENCE</scope>
    <source>
        <strain evidence="1">A6-441</strain>
    </source>
</reference>
<reference evidence="1" key="2">
    <citation type="submission" date="2021-04" db="EMBL/GenBank/DDBJ databases">
        <authorList>
            <person name="Gilroy R."/>
        </authorList>
    </citation>
    <scope>NUCLEOTIDE SEQUENCE</scope>
    <source>
        <strain evidence="1">A6-441</strain>
    </source>
</reference>
<proteinExistence type="predicted"/>
<name>A0A9E2NXV9_9FUSO</name>
<accession>A0A9E2NXV9</accession>
<evidence type="ECO:0000313" key="2">
    <source>
        <dbReference type="Proteomes" id="UP000724657"/>
    </source>
</evidence>
<dbReference type="Proteomes" id="UP000724657">
    <property type="component" value="Unassembled WGS sequence"/>
</dbReference>
<comment type="caution">
    <text evidence="1">The sequence shown here is derived from an EMBL/GenBank/DDBJ whole genome shotgun (WGS) entry which is preliminary data.</text>
</comment>
<sequence>MRKLGLLLGTLVLGVLASAKEIEQAPPEILVEEPVKVIEKEIIVYRDREVDNSFRPNGELNLEYRYYGDTERQNKNSWNGYNNNYSRTQLEGIINTTESQKLEFRIRDYNNLNEDEIDRPNYTETRLRYYFDHGVLSESKINFTSRVHYMKNGNDNHDKQEIEYQARFNFVDYLFSNEYVKPVDLTIAPYYRYTWNQNNSSDYDNELGLYFNFQYDLPFGFGTQLEVDTFGFHFYGNDKYGNVIDEDGKYSDKNTDLAVKFYITQNTILYSNENLVLDFFVEAGYDPYTWTAKHEKETDATTYSLKADPQLRLFYNVTLEYQIYTLIGAEYRNWDITTESTAKNWRWQPFMALGFNMVF</sequence>